<gene>
    <name evidence="19" type="ordered locus">Shel_08840</name>
</gene>
<dbReference type="Proteomes" id="UP000002026">
    <property type="component" value="Chromosome"/>
</dbReference>
<evidence type="ECO:0000256" key="10">
    <source>
        <dbReference type="ARBA" id="ARBA00033270"/>
    </source>
</evidence>
<evidence type="ECO:0000256" key="16">
    <source>
        <dbReference type="ARBA" id="ARBA00049966"/>
    </source>
</evidence>
<evidence type="ECO:0000256" key="8">
    <source>
        <dbReference type="ARBA" id="ARBA00023136"/>
    </source>
</evidence>
<comment type="subcellular location">
    <subcellularLocation>
        <location evidence="1">Membrane</location>
        <topology evidence="1">Multi-pass membrane protein</topology>
    </subcellularLocation>
</comment>
<feature type="transmembrane region" description="Helical" evidence="18">
    <location>
        <begin position="38"/>
        <end position="58"/>
    </location>
</feature>
<dbReference type="Pfam" id="PF01098">
    <property type="entry name" value="FTSW_RODA_SPOVE"/>
    <property type="match status" value="1"/>
</dbReference>
<evidence type="ECO:0000256" key="6">
    <source>
        <dbReference type="ARBA" id="ARBA00022984"/>
    </source>
</evidence>
<evidence type="ECO:0000256" key="1">
    <source>
        <dbReference type="ARBA" id="ARBA00004141"/>
    </source>
</evidence>
<comment type="similarity">
    <text evidence="11">Belongs to the SEDS family. FtsW subfamily.</text>
</comment>
<dbReference type="EMBL" id="CP001684">
    <property type="protein sequence ID" value="ACV21931.1"/>
    <property type="molecule type" value="Genomic_DNA"/>
</dbReference>
<feature type="compositionally biased region" description="Low complexity" evidence="17">
    <location>
        <begin position="457"/>
        <end position="473"/>
    </location>
</feature>
<keyword evidence="20" id="KW-1185">Reference proteome</keyword>
<sequence length="479" mass="50960">MAMSSETTGTASRVSEARDVRMQADARGVPASIMMPRLMLIVTTLCLVLFGLVMVFSASTVQQIASGSSILSSVGKQAVWVLAGALGAYGLARFVPYQVWEGRWSNVVWVGACLLLLAVAAFGTEIYGAKRWLYIGGMSMQPSEFAKIAFVLMAAKMMQKLDEGTLRGGHLVAFIIIVFMIPIAVLLKTQSDLGTTLIILLGVIAVLWLAEIPLALIVGGVALVGVLGVLAIALGGFRSARIQVWLNPWNDGSDGFGTGFQIIRSMYAFASGGLTGVGLGYSHEKYLYLPMADSDFIFSVVGEELGLLGCVALIVLFLLFLFAGLAIAHKAPDMFGRTLAGGMTVMLVGQAFLNMSCACGLLPTTGKPLPFVSSGGSSMLASMIMVGYILSVSFGSNTLTTYEKRRNDLRVVSAKPARESQPTRRRVQKDPADIGGVSWDSFSRRRTNAGSDLPLASGRSTNGRSSESSTSSGSRRRRS</sequence>
<protein>
    <recommendedName>
        <fullName evidence="12">Probable peptidoglycan glycosyltransferase FtsW</fullName>
        <ecNumber evidence="14">2.4.99.28</ecNumber>
    </recommendedName>
    <alternativeName>
        <fullName evidence="13">Cell division protein FtsW</fullName>
    </alternativeName>
    <alternativeName>
        <fullName evidence="10">Cell wall polymerase</fullName>
    </alternativeName>
    <alternativeName>
        <fullName evidence="9">Peptidoglycan polymerase</fullName>
    </alternativeName>
</protein>
<comment type="function">
    <text evidence="16">Peptidoglycan polymerase that is essential for cell division.</text>
</comment>
<keyword evidence="19" id="KW-0132">Cell division</keyword>
<feature type="transmembrane region" description="Helical" evidence="18">
    <location>
        <begin position="167"/>
        <end position="187"/>
    </location>
</feature>
<feature type="transmembrane region" description="Helical" evidence="18">
    <location>
        <begin position="305"/>
        <end position="327"/>
    </location>
</feature>
<feature type="region of interest" description="Disordered" evidence="17">
    <location>
        <begin position="412"/>
        <end position="479"/>
    </location>
</feature>
<evidence type="ECO:0000256" key="15">
    <source>
        <dbReference type="ARBA" id="ARBA00049902"/>
    </source>
</evidence>
<feature type="transmembrane region" description="Helical" evidence="18">
    <location>
        <begin position="339"/>
        <end position="363"/>
    </location>
</feature>
<feature type="compositionally biased region" description="Basic and acidic residues" evidence="17">
    <location>
        <begin position="416"/>
        <end position="432"/>
    </location>
</feature>
<evidence type="ECO:0000256" key="12">
    <source>
        <dbReference type="ARBA" id="ARBA00041185"/>
    </source>
</evidence>
<name>C7N4U6_SLAHD</name>
<reference evidence="19 20" key="1">
    <citation type="journal article" date="2009" name="Stand. Genomic Sci.">
        <title>Complete genome sequence of Slackia heliotrinireducens type strain (RHS 1).</title>
        <authorList>
            <person name="Pukall R."/>
            <person name="Lapidus A."/>
            <person name="Nolan M."/>
            <person name="Copeland A."/>
            <person name="Glavina Del Rio T."/>
            <person name="Lucas S."/>
            <person name="Chen F."/>
            <person name="Tice H."/>
            <person name="Cheng J.F."/>
            <person name="Chertkov O."/>
            <person name="Bruce D."/>
            <person name="Goodwin L."/>
            <person name="Kuske C."/>
            <person name="Brettin T."/>
            <person name="Detter J.C."/>
            <person name="Han C."/>
            <person name="Pitluck S."/>
            <person name="Pati A."/>
            <person name="Mavrommatis K."/>
            <person name="Ivanova N."/>
            <person name="Ovchinnikova G."/>
            <person name="Chen A."/>
            <person name="Palaniappan K."/>
            <person name="Schneider S."/>
            <person name="Rohde M."/>
            <person name="Chain P."/>
            <person name="D'haeseleer P."/>
            <person name="Goker M."/>
            <person name="Bristow J."/>
            <person name="Eisen J.A."/>
            <person name="Markowitz V."/>
            <person name="Kyrpides N.C."/>
            <person name="Klenk H.P."/>
            <person name="Hugenholtz P."/>
        </authorList>
    </citation>
    <scope>NUCLEOTIDE SEQUENCE [LARGE SCALE GENOMIC DNA]</scope>
    <source>
        <strain evidence="20">ATCC 29202 / DSM 20476 / NCTC 11029 / RHS 1</strain>
    </source>
</reference>
<evidence type="ECO:0000256" key="14">
    <source>
        <dbReference type="ARBA" id="ARBA00044770"/>
    </source>
</evidence>
<dbReference type="eggNOG" id="COG0772">
    <property type="taxonomic scope" value="Bacteria"/>
</dbReference>
<dbReference type="GO" id="GO:0009252">
    <property type="term" value="P:peptidoglycan biosynthetic process"/>
    <property type="evidence" value="ECO:0007669"/>
    <property type="project" value="UniProtKB-KW"/>
</dbReference>
<evidence type="ECO:0000313" key="20">
    <source>
        <dbReference type="Proteomes" id="UP000002026"/>
    </source>
</evidence>
<evidence type="ECO:0000256" key="13">
    <source>
        <dbReference type="ARBA" id="ARBA00041418"/>
    </source>
</evidence>
<comment type="catalytic activity">
    <reaction evidence="15">
        <text>[GlcNAc-(1-&gt;4)-Mur2Ac(oyl-L-Ala-gamma-D-Glu-L-Lys-D-Ala-D-Ala)](n)-di-trans,octa-cis-undecaprenyl diphosphate + beta-D-GlcNAc-(1-&gt;4)-Mur2Ac(oyl-L-Ala-gamma-D-Glu-L-Lys-D-Ala-D-Ala)-di-trans,octa-cis-undecaprenyl diphosphate = [GlcNAc-(1-&gt;4)-Mur2Ac(oyl-L-Ala-gamma-D-Glu-L-Lys-D-Ala-D-Ala)](n+1)-di-trans,octa-cis-undecaprenyl diphosphate + di-trans,octa-cis-undecaprenyl diphosphate + H(+)</text>
        <dbReference type="Rhea" id="RHEA:23708"/>
        <dbReference type="Rhea" id="RHEA-COMP:9602"/>
        <dbReference type="Rhea" id="RHEA-COMP:9603"/>
        <dbReference type="ChEBI" id="CHEBI:15378"/>
        <dbReference type="ChEBI" id="CHEBI:58405"/>
        <dbReference type="ChEBI" id="CHEBI:60033"/>
        <dbReference type="ChEBI" id="CHEBI:78435"/>
        <dbReference type="EC" id="2.4.99.28"/>
    </reaction>
</comment>
<dbReference type="AlphaFoldDB" id="C7N4U6"/>
<dbReference type="EC" id="2.4.99.28" evidence="14"/>
<evidence type="ECO:0000256" key="3">
    <source>
        <dbReference type="ARBA" id="ARBA00022679"/>
    </source>
</evidence>
<evidence type="ECO:0000256" key="2">
    <source>
        <dbReference type="ARBA" id="ARBA00022676"/>
    </source>
</evidence>
<evidence type="ECO:0000256" key="4">
    <source>
        <dbReference type="ARBA" id="ARBA00022692"/>
    </source>
</evidence>
<keyword evidence="7 18" id="KW-1133">Transmembrane helix</keyword>
<proteinExistence type="inferred from homology"/>
<dbReference type="STRING" id="471855.Shel_08840"/>
<dbReference type="GO" id="GO:0015648">
    <property type="term" value="F:lipid-linked peptidoglycan transporter activity"/>
    <property type="evidence" value="ECO:0007669"/>
    <property type="project" value="TreeGrafter"/>
</dbReference>
<dbReference type="HOGENOM" id="CLU_029243_0_1_11"/>
<feature type="transmembrane region" description="Helical" evidence="18">
    <location>
        <begin position="78"/>
        <end position="95"/>
    </location>
</feature>
<keyword evidence="6" id="KW-0573">Peptidoglycan synthesis</keyword>
<feature type="transmembrane region" description="Helical" evidence="18">
    <location>
        <begin position="217"/>
        <end position="237"/>
    </location>
</feature>
<keyword evidence="19" id="KW-0131">Cell cycle</keyword>
<keyword evidence="4 18" id="KW-0812">Transmembrane</keyword>
<dbReference type="InterPro" id="IPR001182">
    <property type="entry name" value="FtsW/RodA"/>
</dbReference>
<evidence type="ECO:0000256" key="17">
    <source>
        <dbReference type="SAM" id="MobiDB-lite"/>
    </source>
</evidence>
<organism evidence="19 20">
    <name type="scientific">Slackia heliotrinireducens (strain ATCC 29202 / DSM 20476 / NCTC 11029 / RHS 1)</name>
    <name type="common">Peptococcus heliotrinreducens</name>
    <dbReference type="NCBI Taxonomy" id="471855"/>
    <lineage>
        <taxon>Bacteria</taxon>
        <taxon>Bacillati</taxon>
        <taxon>Actinomycetota</taxon>
        <taxon>Coriobacteriia</taxon>
        <taxon>Eggerthellales</taxon>
        <taxon>Eggerthellaceae</taxon>
        <taxon>Slackia</taxon>
    </lineage>
</organism>
<dbReference type="GO" id="GO:0008955">
    <property type="term" value="F:peptidoglycan glycosyltransferase activity"/>
    <property type="evidence" value="ECO:0007669"/>
    <property type="project" value="UniProtKB-EC"/>
</dbReference>
<evidence type="ECO:0000256" key="11">
    <source>
        <dbReference type="ARBA" id="ARBA00038053"/>
    </source>
</evidence>
<keyword evidence="3" id="KW-0808">Transferase</keyword>
<evidence type="ECO:0000256" key="18">
    <source>
        <dbReference type="SAM" id="Phobius"/>
    </source>
</evidence>
<dbReference type="KEGG" id="shi:Shel_08840"/>
<feature type="transmembrane region" description="Helical" evidence="18">
    <location>
        <begin position="375"/>
        <end position="396"/>
    </location>
</feature>
<evidence type="ECO:0000256" key="9">
    <source>
        <dbReference type="ARBA" id="ARBA00032370"/>
    </source>
</evidence>
<dbReference type="GO" id="GO:0051301">
    <property type="term" value="P:cell division"/>
    <property type="evidence" value="ECO:0007669"/>
    <property type="project" value="UniProtKB-KW"/>
</dbReference>
<keyword evidence="2" id="KW-0328">Glycosyltransferase</keyword>
<dbReference type="GO" id="GO:0005886">
    <property type="term" value="C:plasma membrane"/>
    <property type="evidence" value="ECO:0007669"/>
    <property type="project" value="TreeGrafter"/>
</dbReference>
<dbReference type="PANTHER" id="PTHR30474:SF2">
    <property type="entry name" value="PEPTIDOGLYCAN GLYCOSYLTRANSFERASE FTSW-RELATED"/>
    <property type="match status" value="1"/>
</dbReference>
<evidence type="ECO:0000256" key="5">
    <source>
        <dbReference type="ARBA" id="ARBA00022960"/>
    </source>
</evidence>
<evidence type="ECO:0000256" key="7">
    <source>
        <dbReference type="ARBA" id="ARBA00022989"/>
    </source>
</evidence>
<feature type="transmembrane region" description="Helical" evidence="18">
    <location>
        <begin position="107"/>
        <end position="127"/>
    </location>
</feature>
<keyword evidence="8 18" id="KW-0472">Membrane</keyword>
<keyword evidence="5" id="KW-0133">Cell shape</keyword>
<dbReference type="PANTHER" id="PTHR30474">
    <property type="entry name" value="CELL CYCLE PROTEIN"/>
    <property type="match status" value="1"/>
</dbReference>
<accession>C7N4U6</accession>
<dbReference type="GO" id="GO:0008360">
    <property type="term" value="P:regulation of cell shape"/>
    <property type="evidence" value="ECO:0007669"/>
    <property type="project" value="UniProtKB-KW"/>
</dbReference>
<feature type="transmembrane region" description="Helical" evidence="18">
    <location>
        <begin position="193"/>
        <end position="210"/>
    </location>
</feature>
<evidence type="ECO:0000313" key="19">
    <source>
        <dbReference type="EMBL" id="ACV21931.1"/>
    </source>
</evidence>
<dbReference type="GO" id="GO:0032153">
    <property type="term" value="C:cell division site"/>
    <property type="evidence" value="ECO:0007669"/>
    <property type="project" value="TreeGrafter"/>
</dbReference>